<dbReference type="OrthoDB" id="9760040at2"/>
<sequence>MRQLNSRTTFVLIIFSLFLLLAGCNDSSKSLPESENDISKLADTYLQSYFEHYPERATIEGHTDTNHTDLSDNSSQGIARFEKIQDSIWELLLQMDTTAITDYPLYVKLKDELEAGRSTRICNTHLWNMNTQNAFFHTIFTKLGQRQPVGDEASRQATLVRWKKIPQYIRNDMANNRLGLELGYAQHREAIEGVLEQLDFLITGPIEKNNFYLPALRDTSRVFQEEISRIIIEKIRPELENYRQFLKNDYLPNARKSIGITAIPEGAACYKAYIQSILGSDITADSLHKKGLQLVAERHKKLIELGEKVYGVKSLRELQLTYQSDPQIYFNSREEIIKHAREKMEQAEKILPQILTYLPKSKVEVEPLPEVEEFAGGPHYQEASIDGSQPAIFYMSTTPPGKISKGYTEQNTFHEAYPGHHVEASYGRELSKHPFSQFYVRSGYAEAWAIYAERLSKELGLYSSEKTELESLFFPQLTALVFETGIHSKGWTREEAVDYILSVDVAFDRPVAEYLVDRSAAIPVNLMTYGFGWMQISKLKTMVQDCLQDKFDLKKFHSIYLDQGTMPWSYLEQQVTDWCNVEKNVEQTEIVRKHTQQ</sequence>
<keyword evidence="2" id="KW-1185">Reference proteome</keyword>
<dbReference type="EMBL" id="SNYI01000001">
    <property type="protein sequence ID" value="TDQ32654.1"/>
    <property type="molecule type" value="Genomic_DNA"/>
</dbReference>
<dbReference type="RefSeq" id="WP_133642698.1">
    <property type="nucleotide sequence ID" value="NZ_SNYI01000001.1"/>
</dbReference>
<proteinExistence type="predicted"/>
<comment type="caution">
    <text evidence="1">The sequence shown here is derived from an EMBL/GenBank/DDBJ whole genome shotgun (WGS) entry which is preliminary data.</text>
</comment>
<dbReference type="Pfam" id="PF05960">
    <property type="entry name" value="DUF885"/>
    <property type="match status" value="1"/>
</dbReference>
<evidence type="ECO:0000313" key="2">
    <source>
        <dbReference type="Proteomes" id="UP000295468"/>
    </source>
</evidence>
<gene>
    <name evidence="1" type="ORF">CLV82_0487</name>
</gene>
<organism evidence="1 2">
    <name type="scientific">Zeaxanthinibacter enoshimensis</name>
    <dbReference type="NCBI Taxonomy" id="392009"/>
    <lineage>
        <taxon>Bacteria</taxon>
        <taxon>Pseudomonadati</taxon>
        <taxon>Bacteroidota</taxon>
        <taxon>Flavobacteriia</taxon>
        <taxon>Flavobacteriales</taxon>
        <taxon>Flavobacteriaceae</taxon>
        <taxon>Zeaxanthinibacter</taxon>
    </lineage>
</organism>
<dbReference type="InterPro" id="IPR010281">
    <property type="entry name" value="DUF885"/>
</dbReference>
<dbReference type="PROSITE" id="PS51257">
    <property type="entry name" value="PROKAR_LIPOPROTEIN"/>
    <property type="match status" value="1"/>
</dbReference>
<dbReference type="AlphaFoldDB" id="A0A4R6TMH7"/>
<dbReference type="PANTHER" id="PTHR33361:SF2">
    <property type="entry name" value="DUF885 DOMAIN-CONTAINING PROTEIN"/>
    <property type="match status" value="1"/>
</dbReference>
<protein>
    <submittedName>
        <fullName evidence="1">Uncharacterized protein (DUF885 family)</fullName>
    </submittedName>
</protein>
<evidence type="ECO:0000313" key="1">
    <source>
        <dbReference type="EMBL" id="TDQ32654.1"/>
    </source>
</evidence>
<dbReference type="PANTHER" id="PTHR33361">
    <property type="entry name" value="GLR0591 PROTEIN"/>
    <property type="match status" value="1"/>
</dbReference>
<dbReference type="Proteomes" id="UP000295468">
    <property type="component" value="Unassembled WGS sequence"/>
</dbReference>
<accession>A0A4R6TMH7</accession>
<name>A0A4R6TMH7_9FLAO</name>
<reference evidence="1 2" key="1">
    <citation type="submission" date="2019-03" db="EMBL/GenBank/DDBJ databases">
        <title>Genomic Encyclopedia of Archaeal and Bacterial Type Strains, Phase II (KMG-II): from individual species to whole genera.</title>
        <authorList>
            <person name="Goeker M."/>
        </authorList>
    </citation>
    <scope>NUCLEOTIDE SEQUENCE [LARGE SCALE GENOMIC DNA]</scope>
    <source>
        <strain evidence="1 2">DSM 18435</strain>
    </source>
</reference>